<organism evidence="2 3">
    <name type="scientific">Glonium stellatum</name>
    <dbReference type="NCBI Taxonomy" id="574774"/>
    <lineage>
        <taxon>Eukaryota</taxon>
        <taxon>Fungi</taxon>
        <taxon>Dikarya</taxon>
        <taxon>Ascomycota</taxon>
        <taxon>Pezizomycotina</taxon>
        <taxon>Dothideomycetes</taxon>
        <taxon>Pleosporomycetidae</taxon>
        <taxon>Gloniales</taxon>
        <taxon>Gloniaceae</taxon>
        <taxon>Glonium</taxon>
    </lineage>
</organism>
<keyword evidence="3" id="KW-1185">Reference proteome</keyword>
<protein>
    <submittedName>
        <fullName evidence="2">Uncharacterized protein</fullName>
    </submittedName>
</protein>
<dbReference type="OrthoDB" id="10456892at2759"/>
<evidence type="ECO:0000313" key="3">
    <source>
        <dbReference type="Proteomes" id="UP000250140"/>
    </source>
</evidence>
<reference evidence="2 3" key="1">
    <citation type="journal article" date="2016" name="Nat. Commun.">
        <title>Ectomycorrhizal ecology is imprinted in the genome of the dominant symbiotic fungus Cenococcum geophilum.</title>
        <authorList>
            <consortium name="DOE Joint Genome Institute"/>
            <person name="Peter M."/>
            <person name="Kohler A."/>
            <person name="Ohm R.A."/>
            <person name="Kuo A."/>
            <person name="Krutzmann J."/>
            <person name="Morin E."/>
            <person name="Arend M."/>
            <person name="Barry K.W."/>
            <person name="Binder M."/>
            <person name="Choi C."/>
            <person name="Clum A."/>
            <person name="Copeland A."/>
            <person name="Grisel N."/>
            <person name="Haridas S."/>
            <person name="Kipfer T."/>
            <person name="LaButti K."/>
            <person name="Lindquist E."/>
            <person name="Lipzen A."/>
            <person name="Maire R."/>
            <person name="Meier B."/>
            <person name="Mihaltcheva S."/>
            <person name="Molinier V."/>
            <person name="Murat C."/>
            <person name="Poggeler S."/>
            <person name="Quandt C.A."/>
            <person name="Sperisen C."/>
            <person name="Tritt A."/>
            <person name="Tisserant E."/>
            <person name="Crous P.W."/>
            <person name="Henrissat B."/>
            <person name="Nehls U."/>
            <person name="Egli S."/>
            <person name="Spatafora J.W."/>
            <person name="Grigoriev I.V."/>
            <person name="Martin F.M."/>
        </authorList>
    </citation>
    <scope>NUCLEOTIDE SEQUENCE [LARGE SCALE GENOMIC DNA]</scope>
    <source>
        <strain evidence="2 3">CBS 207.34</strain>
    </source>
</reference>
<proteinExistence type="predicted"/>
<feature type="compositionally biased region" description="Basic and acidic residues" evidence="1">
    <location>
        <begin position="10"/>
        <end position="27"/>
    </location>
</feature>
<name>A0A8E2FE20_9PEZI</name>
<feature type="region of interest" description="Disordered" evidence="1">
    <location>
        <begin position="1"/>
        <end position="31"/>
    </location>
</feature>
<dbReference type="EMBL" id="KV748460">
    <property type="protein sequence ID" value="OCL15324.1"/>
    <property type="molecule type" value="Genomic_DNA"/>
</dbReference>
<dbReference type="Proteomes" id="UP000250140">
    <property type="component" value="Unassembled WGS sequence"/>
</dbReference>
<evidence type="ECO:0000313" key="2">
    <source>
        <dbReference type="EMBL" id="OCL15324.1"/>
    </source>
</evidence>
<feature type="region of interest" description="Disordered" evidence="1">
    <location>
        <begin position="64"/>
        <end position="87"/>
    </location>
</feature>
<sequence length="221" mass="23859">MARNAKRERKRLEYEREAQSKIERTHDPGPGMWHIGENVLVAVPSPSSFQKMVKLGDPARAIPSLSGPHNVAQSEDEADSLLSEPPRKRARVEGGLEAVDATAPIEQRLSLTANAELLLCSESGADEKAVIGIAAACIHAIGQVSGPHNRQLSYEQRNRETDRLLSRPVVSTHKSGSVINGPQSALKGPTILSTGITVEHPRQIQGRHPLMKQVPSSEAGT</sequence>
<gene>
    <name evidence="2" type="ORF">AOQ84DRAFT_407785</name>
</gene>
<dbReference type="AlphaFoldDB" id="A0A8E2FE20"/>
<accession>A0A8E2FE20</accession>
<evidence type="ECO:0000256" key="1">
    <source>
        <dbReference type="SAM" id="MobiDB-lite"/>
    </source>
</evidence>